<protein>
    <recommendedName>
        <fullName evidence="4">DUF1345 domain-containing protein</fullName>
    </recommendedName>
</protein>
<evidence type="ECO:0008006" key="4">
    <source>
        <dbReference type="Google" id="ProtNLM"/>
    </source>
</evidence>
<feature type="transmembrane region" description="Helical" evidence="1">
    <location>
        <begin position="42"/>
        <end position="61"/>
    </location>
</feature>
<gene>
    <name evidence="2" type="ORF">ABXS05_33980</name>
</gene>
<feature type="transmembrane region" description="Helical" evidence="1">
    <location>
        <begin position="12"/>
        <end position="36"/>
    </location>
</feature>
<name>A0ABV3PY37_9HYPH</name>
<evidence type="ECO:0000313" key="3">
    <source>
        <dbReference type="Proteomes" id="UP001555786"/>
    </source>
</evidence>
<feature type="transmembrane region" description="Helical" evidence="1">
    <location>
        <begin position="122"/>
        <end position="142"/>
    </location>
</feature>
<accession>A0ABV3PY37</accession>
<dbReference type="EMBL" id="JBFNQD010000031">
    <property type="protein sequence ID" value="MEW9310597.1"/>
    <property type="molecule type" value="Genomic_DNA"/>
</dbReference>
<feature type="transmembrane region" description="Helical" evidence="1">
    <location>
        <begin position="89"/>
        <end position="110"/>
    </location>
</feature>
<keyword evidence="1" id="KW-0812">Transmembrane</keyword>
<evidence type="ECO:0000313" key="2">
    <source>
        <dbReference type="EMBL" id="MEW9310597.1"/>
    </source>
</evidence>
<proteinExistence type="predicted"/>
<keyword evidence="1" id="KW-1133">Transmembrane helix</keyword>
<reference evidence="2 3" key="1">
    <citation type="submission" date="2024-07" db="EMBL/GenBank/DDBJ databases">
        <title>Description of Labrys sedimenti sp. nov., isolated from a diclofenac-degrading enrichment culture.</title>
        <authorList>
            <person name="Tancsics A."/>
            <person name="Csepanyi A."/>
        </authorList>
    </citation>
    <scope>NUCLEOTIDE SEQUENCE [LARGE SCALE GENOMIC DNA]</scope>
    <source>
        <strain evidence="2 3">LMG 23578</strain>
    </source>
</reference>
<sequence>MRERHIVFRHRALDFWLARGAVLVIVCLQLLVINQLSFGPRWLAPAVELILLIPLSIATAWTQAGIRNAVADHHWQAVNRFRILIRRTALILTAVISFMNCGALFLLVRALIEGHAGNGTTLLIDALNIWVTNIIVFTLWFWSTDRGGPPTCGLVERARSDFLFPQMTLNDPQLRDWLPGFVDYLFLAFTNATAFSPTDTMPLTPRAKLLMLAEAMISLLTVALVAARAVNILA</sequence>
<organism evidence="2 3">
    <name type="scientific">Labrys neptuniae</name>
    <dbReference type="NCBI Taxonomy" id="376174"/>
    <lineage>
        <taxon>Bacteria</taxon>
        <taxon>Pseudomonadati</taxon>
        <taxon>Pseudomonadota</taxon>
        <taxon>Alphaproteobacteria</taxon>
        <taxon>Hyphomicrobiales</taxon>
        <taxon>Xanthobacteraceae</taxon>
        <taxon>Labrys</taxon>
    </lineage>
</organism>
<evidence type="ECO:0000256" key="1">
    <source>
        <dbReference type="SAM" id="Phobius"/>
    </source>
</evidence>
<dbReference type="RefSeq" id="WP_367626966.1">
    <property type="nucleotide sequence ID" value="NZ_JBFNQD010000031.1"/>
</dbReference>
<keyword evidence="3" id="KW-1185">Reference proteome</keyword>
<comment type="caution">
    <text evidence="2">The sequence shown here is derived from an EMBL/GenBank/DDBJ whole genome shotgun (WGS) entry which is preliminary data.</text>
</comment>
<dbReference type="Proteomes" id="UP001555786">
    <property type="component" value="Unassembled WGS sequence"/>
</dbReference>
<keyword evidence="1" id="KW-0472">Membrane</keyword>
<feature type="transmembrane region" description="Helical" evidence="1">
    <location>
        <begin position="209"/>
        <end position="230"/>
    </location>
</feature>